<dbReference type="EMBL" id="FMXP01000013">
    <property type="protein sequence ID" value="SDB22161.1"/>
    <property type="molecule type" value="Genomic_DNA"/>
</dbReference>
<keyword evidence="3" id="KW-1185">Reference proteome</keyword>
<reference evidence="2 3" key="1">
    <citation type="submission" date="2016-10" db="EMBL/GenBank/DDBJ databases">
        <authorList>
            <person name="de Groot N.N."/>
        </authorList>
    </citation>
    <scope>NUCLEOTIDE SEQUENCE [LARGE SCALE GENOMIC DNA]</scope>
    <source>
        <strain evidence="2 3">A-4</strain>
    </source>
</reference>
<dbReference type="Pfam" id="PF12687">
    <property type="entry name" value="DUF3801"/>
    <property type="match status" value="1"/>
</dbReference>
<gene>
    <name evidence="2" type="ORF">SAMN02910293_01117</name>
</gene>
<accession>A0A1G6BNG2</accession>
<dbReference type="RefSeq" id="WP_074485959.1">
    <property type="nucleotide sequence ID" value="NZ_FMXP01000013.1"/>
</dbReference>
<dbReference type="Proteomes" id="UP000182508">
    <property type="component" value="Unassembled WGS sequence"/>
</dbReference>
<protein>
    <recommendedName>
        <fullName evidence="4">DUF3801 domain-containing protein</fullName>
    </recommendedName>
</protein>
<feature type="region of interest" description="Disordered" evidence="1">
    <location>
        <begin position="131"/>
        <end position="163"/>
    </location>
</feature>
<evidence type="ECO:0008006" key="4">
    <source>
        <dbReference type="Google" id="ProtNLM"/>
    </source>
</evidence>
<organism evidence="2 3">
    <name type="scientific">Streptococcus henryi</name>
    <dbReference type="NCBI Taxonomy" id="439219"/>
    <lineage>
        <taxon>Bacteria</taxon>
        <taxon>Bacillati</taxon>
        <taxon>Bacillota</taxon>
        <taxon>Bacilli</taxon>
        <taxon>Lactobacillales</taxon>
        <taxon>Streptococcaceae</taxon>
        <taxon>Streptococcus</taxon>
    </lineage>
</organism>
<name>A0A1G6BNG2_9STRE</name>
<dbReference type="AlphaFoldDB" id="A0A1G6BNG2"/>
<dbReference type="STRING" id="439219.SAMN02910293_01117"/>
<proteinExistence type="predicted"/>
<evidence type="ECO:0000313" key="3">
    <source>
        <dbReference type="Proteomes" id="UP000182508"/>
    </source>
</evidence>
<evidence type="ECO:0000313" key="2">
    <source>
        <dbReference type="EMBL" id="SDB22161.1"/>
    </source>
</evidence>
<evidence type="ECO:0000256" key="1">
    <source>
        <dbReference type="SAM" id="MobiDB-lite"/>
    </source>
</evidence>
<dbReference type="InterPro" id="IPR024234">
    <property type="entry name" value="DUF3801"/>
</dbReference>
<sequence length="163" mass="18835">MDQERVMDKGARVTLETGKHLFQFFAFVLSQAAKKYREGKLIGEQSWKDFNQSPRSKDHIEFEEAEINFDKLKKELKKSGVTFHIKDLKNGVKQVWFETINQEVIAEAAKKVMKDIITDPKKAKEKYMKEANELTPKQQIDNIKKASKKTGESVKKKTKGKSV</sequence>